<dbReference type="OrthoDB" id="194468at2759"/>
<dbReference type="GO" id="GO:0008270">
    <property type="term" value="F:zinc ion binding"/>
    <property type="evidence" value="ECO:0007669"/>
    <property type="project" value="TreeGrafter"/>
</dbReference>
<reference evidence="6" key="1">
    <citation type="submission" date="2016-06" db="EMBL/GenBank/DDBJ databases">
        <title>Draft Genome sequence of the fungus Inonotus baumii.</title>
        <authorList>
            <person name="Zhu H."/>
            <person name="Lin W."/>
        </authorList>
    </citation>
    <scope>NUCLEOTIDE SEQUENCE</scope>
    <source>
        <strain evidence="6">821</strain>
    </source>
</reference>
<dbReference type="AlphaFoldDB" id="A0A9Q5HQS1"/>
<dbReference type="SUPFAM" id="SSF51556">
    <property type="entry name" value="Metallo-dependent hydrolases"/>
    <property type="match status" value="1"/>
</dbReference>
<dbReference type="Pfam" id="PF01979">
    <property type="entry name" value="Amidohydro_1"/>
    <property type="match status" value="1"/>
</dbReference>
<feature type="domain" description="Amidohydrolase-related" evidence="5">
    <location>
        <begin position="88"/>
        <end position="515"/>
    </location>
</feature>
<accession>A0A9Q5HQS1</accession>
<sequence>MSRSKTSSTHTTLSIFYGSVINPKSLTHYERLPRALIIVNHDGTIMWIGHDVEPRSVSNTIEQKVAEVKASSEGKVHIELTLLNDGEFIMPGFIDTHTHAPQVPNMGIGGQLTLLDWLDQVTYPMEGNFTNPEFAKKVYPEVVRKFIAYGTTTCCYYGTSHLEATKVLADVVLQLGMSFSQRALVGKCNMNRDCPDDVKEPDVDTALDETKEIIMYIRSLNSDLVHPVVTPRFAISCTDKLLCDLGKIVKSDKKLATQTHIAENTDEYEETMSLFPERKSYADVYDHFGLLNERTILAHGVYLNDLDLEIIKENNSGISHCPTSNFNLTSGMAKVGEILDRGIKVILTHVPCGYTQRMVLIQQIRQVGLGTDVSGGFLPSMITAIQHASICSKMVALQRKDSNDPSDETFAGKPLKISTLLYLATLGGASLCCMEDKIGSFVKGKSFDALIVSVRTETGNPAIWSPRDEFSRGGGKFVSDDYDEAVASKTLDTWLERFFFGGDDRNIRKVFVQGKCIGGKHVHPHSDAQLGDD</sequence>
<evidence type="ECO:0000259" key="5">
    <source>
        <dbReference type="Pfam" id="PF01979"/>
    </source>
</evidence>
<evidence type="ECO:0000256" key="4">
    <source>
        <dbReference type="ARBA" id="ARBA00022833"/>
    </source>
</evidence>
<dbReference type="GO" id="GO:0005829">
    <property type="term" value="C:cytosol"/>
    <property type="evidence" value="ECO:0007669"/>
    <property type="project" value="TreeGrafter"/>
</dbReference>
<dbReference type="InterPro" id="IPR006680">
    <property type="entry name" value="Amidohydro-rel"/>
</dbReference>
<dbReference type="PANTHER" id="PTHR11271">
    <property type="entry name" value="GUANINE DEAMINASE"/>
    <property type="match status" value="1"/>
</dbReference>
<keyword evidence="4" id="KW-0862">Zinc</keyword>
<dbReference type="SUPFAM" id="SSF51338">
    <property type="entry name" value="Composite domain of metallo-dependent hydrolases"/>
    <property type="match status" value="1"/>
</dbReference>
<evidence type="ECO:0000256" key="2">
    <source>
        <dbReference type="ARBA" id="ARBA00022723"/>
    </source>
</evidence>
<dbReference type="GO" id="GO:0008892">
    <property type="term" value="F:guanine deaminase activity"/>
    <property type="evidence" value="ECO:0007669"/>
    <property type="project" value="TreeGrafter"/>
</dbReference>
<keyword evidence="7" id="KW-1185">Reference proteome</keyword>
<dbReference type="InterPro" id="IPR011059">
    <property type="entry name" value="Metal-dep_hydrolase_composite"/>
</dbReference>
<protein>
    <submittedName>
        <fullName evidence="6">Guanine deaminase</fullName>
    </submittedName>
</protein>
<dbReference type="InterPro" id="IPR051607">
    <property type="entry name" value="Metallo-dep_hydrolases"/>
</dbReference>
<evidence type="ECO:0000313" key="7">
    <source>
        <dbReference type="Proteomes" id="UP000757232"/>
    </source>
</evidence>
<evidence type="ECO:0000256" key="1">
    <source>
        <dbReference type="ARBA" id="ARBA00001947"/>
    </source>
</evidence>
<comment type="caution">
    <text evidence="6">The sequence shown here is derived from an EMBL/GenBank/DDBJ whole genome shotgun (WGS) entry which is preliminary data.</text>
</comment>
<dbReference type="PANTHER" id="PTHR11271:SF49">
    <property type="entry name" value="GUANINE DEAMINASE"/>
    <property type="match status" value="1"/>
</dbReference>
<dbReference type="Gene3D" id="2.30.40.10">
    <property type="entry name" value="Urease, subunit C, domain 1"/>
    <property type="match status" value="2"/>
</dbReference>
<evidence type="ECO:0000256" key="3">
    <source>
        <dbReference type="ARBA" id="ARBA00022801"/>
    </source>
</evidence>
<dbReference type="Gene3D" id="3.20.20.140">
    <property type="entry name" value="Metal-dependent hydrolases"/>
    <property type="match status" value="1"/>
</dbReference>
<dbReference type="GO" id="GO:0046098">
    <property type="term" value="P:guanine metabolic process"/>
    <property type="evidence" value="ECO:0007669"/>
    <property type="project" value="TreeGrafter"/>
</dbReference>
<dbReference type="Proteomes" id="UP000757232">
    <property type="component" value="Unassembled WGS sequence"/>
</dbReference>
<gene>
    <name evidence="6" type="ORF">A7U60_g8961</name>
</gene>
<dbReference type="InterPro" id="IPR032466">
    <property type="entry name" value="Metal_Hydrolase"/>
</dbReference>
<proteinExistence type="predicted"/>
<name>A0A9Q5HQS1_SANBA</name>
<evidence type="ECO:0000313" key="6">
    <source>
        <dbReference type="EMBL" id="OCB84282.1"/>
    </source>
</evidence>
<keyword evidence="3" id="KW-0378">Hydrolase</keyword>
<keyword evidence="2" id="KW-0479">Metal-binding</keyword>
<dbReference type="EMBL" id="LNZH02000216">
    <property type="protein sequence ID" value="OCB84282.1"/>
    <property type="molecule type" value="Genomic_DNA"/>
</dbReference>
<comment type="cofactor">
    <cofactor evidence="1">
        <name>Zn(2+)</name>
        <dbReference type="ChEBI" id="CHEBI:29105"/>
    </cofactor>
</comment>
<organism evidence="6 7">
    <name type="scientific">Sanghuangporus baumii</name>
    <name type="common">Phellinus baumii</name>
    <dbReference type="NCBI Taxonomy" id="108892"/>
    <lineage>
        <taxon>Eukaryota</taxon>
        <taxon>Fungi</taxon>
        <taxon>Dikarya</taxon>
        <taxon>Basidiomycota</taxon>
        <taxon>Agaricomycotina</taxon>
        <taxon>Agaricomycetes</taxon>
        <taxon>Hymenochaetales</taxon>
        <taxon>Hymenochaetaceae</taxon>
        <taxon>Sanghuangporus</taxon>
    </lineage>
</organism>